<accession>A0AAD7UJF8</accession>
<dbReference type="AlphaFoldDB" id="A0AAD7UJF8"/>
<keyword evidence="2" id="KW-1185">Reference proteome</keyword>
<evidence type="ECO:0000313" key="2">
    <source>
        <dbReference type="Proteomes" id="UP001230188"/>
    </source>
</evidence>
<evidence type="ECO:0008006" key="3">
    <source>
        <dbReference type="Google" id="ProtNLM"/>
    </source>
</evidence>
<dbReference type="EMBL" id="JAQMWT010000166">
    <property type="protein sequence ID" value="KAJ8608584.1"/>
    <property type="molecule type" value="Genomic_DNA"/>
</dbReference>
<sequence>MAQQPPPMTVDRAKVILKDTITTFTLPENRSRLQAAVDATSALPPDQQPIARMQKLVPLVTEIAGAKLGEYGLPNVMVGVMQLQIVSQQDPIVGEGVRILTSATMGNPVDDATVADYLQRLG</sequence>
<protein>
    <recommendedName>
        <fullName evidence="3">Protein C10</fullName>
    </recommendedName>
</protein>
<comment type="caution">
    <text evidence="1">The sequence shown here is derived from an EMBL/GenBank/DDBJ whole genome shotgun (WGS) entry which is preliminary data.</text>
</comment>
<dbReference type="Proteomes" id="UP001230188">
    <property type="component" value="Unassembled WGS sequence"/>
</dbReference>
<proteinExistence type="predicted"/>
<organism evidence="1 2">
    <name type="scientific">Chrysophaeum taylorii</name>
    <dbReference type="NCBI Taxonomy" id="2483200"/>
    <lineage>
        <taxon>Eukaryota</taxon>
        <taxon>Sar</taxon>
        <taxon>Stramenopiles</taxon>
        <taxon>Ochrophyta</taxon>
        <taxon>Pelagophyceae</taxon>
        <taxon>Pelagomonadales</taxon>
        <taxon>Pelagomonadaceae</taxon>
        <taxon>Chrysophaeum</taxon>
    </lineage>
</organism>
<gene>
    <name evidence="1" type="ORF">CTAYLR_005974</name>
</gene>
<dbReference type="Pfam" id="PF14974">
    <property type="entry name" value="P_C10"/>
    <property type="match status" value="1"/>
</dbReference>
<evidence type="ECO:0000313" key="1">
    <source>
        <dbReference type="EMBL" id="KAJ8608584.1"/>
    </source>
</evidence>
<reference evidence="1" key="1">
    <citation type="submission" date="2023-01" db="EMBL/GenBank/DDBJ databases">
        <title>Metagenome sequencing of chrysophaentin producing Chrysophaeum taylorii.</title>
        <authorList>
            <person name="Davison J."/>
            <person name="Bewley C."/>
        </authorList>
    </citation>
    <scope>NUCLEOTIDE SEQUENCE</scope>
    <source>
        <strain evidence="1">NIES-1699</strain>
    </source>
</reference>
<name>A0AAD7UJF8_9STRA</name>
<dbReference type="InterPro" id="IPR026317">
    <property type="entry name" value="P_C10"/>
</dbReference>